<dbReference type="EMBL" id="BAABLM010000003">
    <property type="protein sequence ID" value="GAA4676781.1"/>
    <property type="molecule type" value="Genomic_DNA"/>
</dbReference>
<dbReference type="PANTHER" id="PTHR43877">
    <property type="entry name" value="AMINOALKYLPHOSPHONATE N-ACETYLTRANSFERASE-RELATED-RELATED"/>
    <property type="match status" value="1"/>
</dbReference>
<evidence type="ECO:0000256" key="2">
    <source>
        <dbReference type="ARBA" id="ARBA00023315"/>
    </source>
</evidence>
<dbReference type="InterPro" id="IPR016181">
    <property type="entry name" value="Acyl_CoA_acyltransferase"/>
</dbReference>
<dbReference type="Gene3D" id="3.40.630.30">
    <property type="match status" value="1"/>
</dbReference>
<dbReference type="InterPro" id="IPR000182">
    <property type="entry name" value="GNAT_dom"/>
</dbReference>
<dbReference type="RefSeq" id="WP_345375884.1">
    <property type="nucleotide sequence ID" value="NZ_BAABLM010000003.1"/>
</dbReference>
<name>A0ABP8W063_9MICO</name>
<dbReference type="SUPFAM" id="SSF55729">
    <property type="entry name" value="Acyl-CoA N-acyltransferases (Nat)"/>
    <property type="match status" value="1"/>
</dbReference>
<comment type="caution">
    <text evidence="4">The sequence shown here is derived from an EMBL/GenBank/DDBJ whole genome shotgun (WGS) entry which is preliminary data.</text>
</comment>
<dbReference type="InterPro" id="IPR050832">
    <property type="entry name" value="Bact_Acetyltransf"/>
</dbReference>
<gene>
    <name evidence="4" type="ORF">GCM10025780_21820</name>
</gene>
<dbReference type="CDD" id="cd04301">
    <property type="entry name" value="NAT_SF"/>
    <property type="match status" value="1"/>
</dbReference>
<feature type="domain" description="N-acetyltransferase" evidence="3">
    <location>
        <begin position="7"/>
        <end position="151"/>
    </location>
</feature>
<evidence type="ECO:0000256" key="1">
    <source>
        <dbReference type="ARBA" id="ARBA00022679"/>
    </source>
</evidence>
<keyword evidence="5" id="KW-1185">Reference proteome</keyword>
<evidence type="ECO:0000259" key="3">
    <source>
        <dbReference type="PROSITE" id="PS51186"/>
    </source>
</evidence>
<protein>
    <recommendedName>
        <fullName evidence="3">N-acetyltransferase domain-containing protein</fullName>
    </recommendedName>
</protein>
<keyword evidence="2" id="KW-0012">Acyltransferase</keyword>
<accession>A0ABP8W063</accession>
<organism evidence="4 5">
    <name type="scientific">Frondihabitans cladoniiphilus</name>
    <dbReference type="NCBI Taxonomy" id="715785"/>
    <lineage>
        <taxon>Bacteria</taxon>
        <taxon>Bacillati</taxon>
        <taxon>Actinomycetota</taxon>
        <taxon>Actinomycetes</taxon>
        <taxon>Micrococcales</taxon>
        <taxon>Microbacteriaceae</taxon>
        <taxon>Frondihabitans</taxon>
    </lineage>
</organism>
<dbReference type="Pfam" id="PF00583">
    <property type="entry name" value="Acetyltransf_1"/>
    <property type="match status" value="1"/>
</dbReference>
<evidence type="ECO:0000313" key="5">
    <source>
        <dbReference type="Proteomes" id="UP001501295"/>
    </source>
</evidence>
<keyword evidence="1" id="KW-0808">Transferase</keyword>
<dbReference type="PROSITE" id="PS51186">
    <property type="entry name" value="GNAT"/>
    <property type="match status" value="1"/>
</dbReference>
<evidence type="ECO:0000313" key="4">
    <source>
        <dbReference type="EMBL" id="GAA4676781.1"/>
    </source>
</evidence>
<sequence length="151" mass="16620">MTPAPEHTFRGLELGDLGRVFRAEAAYMQQFEPESFEKWLHAADRQLDLWTSNADRARVLLVDGAFAGYELWTATPDGATLVTINVDEAFRGKGLGRALLDRFTRDARAAGHRRLHLGVHTTNPAGRLYLGAGFEVTGTDGDYVLMAKSLG</sequence>
<dbReference type="Proteomes" id="UP001501295">
    <property type="component" value="Unassembled WGS sequence"/>
</dbReference>
<proteinExistence type="predicted"/>
<reference evidence="5" key="1">
    <citation type="journal article" date="2019" name="Int. J. Syst. Evol. Microbiol.">
        <title>The Global Catalogue of Microorganisms (GCM) 10K type strain sequencing project: providing services to taxonomists for standard genome sequencing and annotation.</title>
        <authorList>
            <consortium name="The Broad Institute Genomics Platform"/>
            <consortium name="The Broad Institute Genome Sequencing Center for Infectious Disease"/>
            <person name="Wu L."/>
            <person name="Ma J."/>
        </authorList>
    </citation>
    <scope>NUCLEOTIDE SEQUENCE [LARGE SCALE GENOMIC DNA]</scope>
    <source>
        <strain evidence="5">JCM 18956</strain>
    </source>
</reference>